<keyword evidence="2" id="KW-1185">Reference proteome</keyword>
<protein>
    <submittedName>
        <fullName evidence="1">DNA polymerase III subunit delta</fullName>
        <ecNumber evidence="1">2.7.7.7</ecNumber>
    </submittedName>
</protein>
<dbReference type="GO" id="GO:0006261">
    <property type="term" value="P:DNA-templated DNA replication"/>
    <property type="evidence" value="ECO:0007669"/>
    <property type="project" value="TreeGrafter"/>
</dbReference>
<dbReference type="KEGG" id="ssam:E3D00_00095"/>
<evidence type="ECO:0000313" key="1">
    <source>
        <dbReference type="EMBL" id="QDH16148.1"/>
    </source>
</evidence>
<dbReference type="OrthoDB" id="9811073at2"/>
<sequence length="305" mass="33657">MQDPRHTFRLYGHVKAENTFRSALDTGRMHHAWLITGPSGIGKATLSFHLARILLKGEKTDSPAGRRITAGTHGDLLEISRSLDEKKGRLRQEITASDVRVVQSFLHHTATEGGWRVVIVDGAEFLNRFAANALLKILEEPPLNSILFLTTSSPGKLLPTIRSRCRTLALSPLNDQDMHDLLPDLSADLIRRAKGSPGRALFLSQDRDGHIAGFVDGILSGRRINTESMVLIDQIAREVDGFALFCDLLGEGWAEQARVAAQRGDLPISNMFANRCIALDTLRRQTEGFNLDKAQAIRQAVQLAV</sequence>
<dbReference type="Gene3D" id="3.40.50.300">
    <property type="entry name" value="P-loop containing nucleotide triphosphate hydrolases"/>
    <property type="match status" value="1"/>
</dbReference>
<proteinExistence type="predicted"/>
<evidence type="ECO:0000313" key="2">
    <source>
        <dbReference type="Proteomes" id="UP000316313"/>
    </source>
</evidence>
<dbReference type="Pfam" id="PF13177">
    <property type="entry name" value="DNA_pol3_delta2"/>
    <property type="match status" value="1"/>
</dbReference>
<dbReference type="PANTHER" id="PTHR11669">
    <property type="entry name" value="REPLICATION FACTOR C / DNA POLYMERASE III GAMMA-TAU SUBUNIT"/>
    <property type="match status" value="1"/>
</dbReference>
<dbReference type="GO" id="GO:0009360">
    <property type="term" value="C:DNA polymerase III complex"/>
    <property type="evidence" value="ECO:0007669"/>
    <property type="project" value="TreeGrafter"/>
</dbReference>
<dbReference type="EMBL" id="CP038141">
    <property type="protein sequence ID" value="QDH16148.1"/>
    <property type="molecule type" value="Genomic_DNA"/>
</dbReference>
<dbReference type="SUPFAM" id="SSF52540">
    <property type="entry name" value="P-loop containing nucleoside triphosphate hydrolases"/>
    <property type="match status" value="1"/>
</dbReference>
<gene>
    <name evidence="1" type="ORF">E3D00_00095</name>
</gene>
<keyword evidence="1" id="KW-0548">Nucleotidyltransferase</keyword>
<dbReference type="AlphaFoldDB" id="A0A4Y6UHK3"/>
<dbReference type="NCBIfam" id="NF005677">
    <property type="entry name" value="PRK07471.1"/>
    <property type="match status" value="1"/>
</dbReference>
<dbReference type="RefSeq" id="WP_141458821.1">
    <property type="nucleotide sequence ID" value="NZ_CP038141.1"/>
</dbReference>
<dbReference type="InterPro" id="IPR027417">
    <property type="entry name" value="P-loop_NTPase"/>
</dbReference>
<reference evidence="1 2" key="1">
    <citation type="submission" date="2019-03" db="EMBL/GenBank/DDBJ databases">
        <title>The complete genome sequence of Swingsia samuiensis NBRC107927(T).</title>
        <authorList>
            <person name="Chua K.-O."/>
            <person name="Chan K.-G."/>
            <person name="See-Too W.-S."/>
        </authorList>
    </citation>
    <scope>NUCLEOTIDE SEQUENCE [LARGE SCALE GENOMIC DNA]</scope>
    <source>
        <strain evidence="1 2">AH83</strain>
    </source>
</reference>
<dbReference type="Proteomes" id="UP000316313">
    <property type="component" value="Chromosome"/>
</dbReference>
<dbReference type="InterPro" id="IPR050238">
    <property type="entry name" value="DNA_Rep/Repair_Clamp_Loader"/>
</dbReference>
<dbReference type="GO" id="GO:0003887">
    <property type="term" value="F:DNA-directed DNA polymerase activity"/>
    <property type="evidence" value="ECO:0007669"/>
    <property type="project" value="UniProtKB-EC"/>
</dbReference>
<dbReference type="PANTHER" id="PTHR11669:SF8">
    <property type="entry name" value="DNA POLYMERASE III SUBUNIT DELTA"/>
    <property type="match status" value="1"/>
</dbReference>
<keyword evidence="1" id="KW-0808">Transferase</keyword>
<name>A0A4Y6UHK3_9PROT</name>
<organism evidence="1 2">
    <name type="scientific">Swingsia samuiensis</name>
    <dbReference type="NCBI Taxonomy" id="1293412"/>
    <lineage>
        <taxon>Bacteria</taxon>
        <taxon>Pseudomonadati</taxon>
        <taxon>Pseudomonadota</taxon>
        <taxon>Alphaproteobacteria</taxon>
        <taxon>Acetobacterales</taxon>
        <taxon>Acetobacteraceae</taxon>
        <taxon>Swingsia</taxon>
    </lineage>
</organism>
<accession>A0A4Y6UHK3</accession>
<dbReference type="EC" id="2.7.7.7" evidence="1"/>